<dbReference type="PANTHER" id="PTHR23502">
    <property type="entry name" value="MAJOR FACILITATOR SUPERFAMILY"/>
    <property type="match status" value="1"/>
</dbReference>
<feature type="transmembrane region" description="Helical" evidence="5">
    <location>
        <begin position="138"/>
        <end position="162"/>
    </location>
</feature>
<accession>A0ABR1J669</accession>
<evidence type="ECO:0000313" key="6">
    <source>
        <dbReference type="EMBL" id="KAK7451023.1"/>
    </source>
</evidence>
<evidence type="ECO:0000256" key="3">
    <source>
        <dbReference type="ARBA" id="ARBA00022989"/>
    </source>
</evidence>
<reference evidence="6 7" key="1">
    <citation type="submission" date="2024-01" db="EMBL/GenBank/DDBJ databases">
        <title>A draft genome for the cacao thread blight pathogen Marasmiellus scandens.</title>
        <authorList>
            <person name="Baruah I.K."/>
            <person name="Leung J."/>
            <person name="Bukari Y."/>
            <person name="Amoako-Attah I."/>
            <person name="Meinhardt L.W."/>
            <person name="Bailey B.A."/>
            <person name="Cohen S.P."/>
        </authorList>
    </citation>
    <scope>NUCLEOTIDE SEQUENCE [LARGE SCALE GENOMIC DNA]</scope>
    <source>
        <strain evidence="6 7">GH-19</strain>
    </source>
</reference>
<evidence type="ECO:0000313" key="7">
    <source>
        <dbReference type="Proteomes" id="UP001498398"/>
    </source>
</evidence>
<dbReference type="InterPro" id="IPR036259">
    <property type="entry name" value="MFS_trans_sf"/>
</dbReference>
<feature type="transmembrane region" description="Helical" evidence="5">
    <location>
        <begin position="246"/>
        <end position="264"/>
    </location>
</feature>
<keyword evidence="3 5" id="KW-1133">Transmembrane helix</keyword>
<evidence type="ECO:0000256" key="5">
    <source>
        <dbReference type="SAM" id="Phobius"/>
    </source>
</evidence>
<protein>
    <submittedName>
        <fullName evidence="6">Uncharacterized protein</fullName>
    </submittedName>
</protein>
<dbReference type="PANTHER" id="PTHR23502:SF22">
    <property type="entry name" value="MAJOR FACILITATOR SUPERFAMILY (MFS) PROFILE DOMAIN-CONTAINING PROTEIN"/>
    <property type="match status" value="1"/>
</dbReference>
<comment type="caution">
    <text evidence="6">The sequence shown here is derived from an EMBL/GenBank/DDBJ whole genome shotgun (WGS) entry which is preliminary data.</text>
</comment>
<dbReference type="SUPFAM" id="SSF103473">
    <property type="entry name" value="MFS general substrate transporter"/>
    <property type="match status" value="1"/>
</dbReference>
<dbReference type="EMBL" id="JBANRG010000032">
    <property type="protein sequence ID" value="KAK7451023.1"/>
    <property type="molecule type" value="Genomic_DNA"/>
</dbReference>
<keyword evidence="4 5" id="KW-0472">Membrane</keyword>
<sequence length="336" mass="36924">MLRSIANGYLVFGFLVARENWRWSYGIGSMYGAMVCLLIMFFMEETMYDRGVKGAPEPGSGLRYRIETLIGITGYRMAKYRASWREAIMSQLDIVWRPHMLGILIFEGILFGFGIGMNVTNAVFLGSPAPLGFEWTPYAIAGGYGTPIVATIIGELIGRYLNDWIMNKSIKRNNGVFEAENRLWACYLAVILDVAGLVLLGASIQKHLPTPGLVFGWGIAQSGVMICTVAVYAYCNNCFPRHAGEVSALVNVARTLGGFAVAYYQVPWAEKNGALQTFGCEAAIVAGLFFLIIPILQIKGRSLRVCDITSSNTSSCADIFLGQILVVKLRVCMLDL</sequence>
<keyword evidence="2 5" id="KW-0812">Transmembrane</keyword>
<feature type="transmembrane region" description="Helical" evidence="5">
    <location>
        <begin position="276"/>
        <end position="296"/>
    </location>
</feature>
<feature type="transmembrane region" description="Helical" evidence="5">
    <location>
        <begin position="101"/>
        <end position="126"/>
    </location>
</feature>
<dbReference type="Gene3D" id="1.20.1250.20">
    <property type="entry name" value="MFS general substrate transporter like domains"/>
    <property type="match status" value="1"/>
</dbReference>
<evidence type="ECO:0000256" key="4">
    <source>
        <dbReference type="ARBA" id="ARBA00023136"/>
    </source>
</evidence>
<feature type="transmembrane region" description="Helical" evidence="5">
    <location>
        <begin position="23"/>
        <end position="43"/>
    </location>
</feature>
<proteinExistence type="predicted"/>
<dbReference type="Proteomes" id="UP001498398">
    <property type="component" value="Unassembled WGS sequence"/>
</dbReference>
<organism evidence="6 7">
    <name type="scientific">Marasmiellus scandens</name>
    <dbReference type="NCBI Taxonomy" id="2682957"/>
    <lineage>
        <taxon>Eukaryota</taxon>
        <taxon>Fungi</taxon>
        <taxon>Dikarya</taxon>
        <taxon>Basidiomycota</taxon>
        <taxon>Agaricomycotina</taxon>
        <taxon>Agaricomycetes</taxon>
        <taxon>Agaricomycetidae</taxon>
        <taxon>Agaricales</taxon>
        <taxon>Marasmiineae</taxon>
        <taxon>Omphalotaceae</taxon>
        <taxon>Marasmiellus</taxon>
    </lineage>
</organism>
<feature type="transmembrane region" description="Helical" evidence="5">
    <location>
        <begin position="183"/>
        <end position="202"/>
    </location>
</feature>
<evidence type="ECO:0000256" key="1">
    <source>
        <dbReference type="ARBA" id="ARBA00004141"/>
    </source>
</evidence>
<comment type="subcellular location">
    <subcellularLocation>
        <location evidence="1">Membrane</location>
        <topology evidence="1">Multi-pass membrane protein</topology>
    </subcellularLocation>
</comment>
<evidence type="ECO:0000256" key="2">
    <source>
        <dbReference type="ARBA" id="ARBA00022692"/>
    </source>
</evidence>
<feature type="transmembrane region" description="Helical" evidence="5">
    <location>
        <begin position="214"/>
        <end position="234"/>
    </location>
</feature>
<name>A0ABR1J669_9AGAR</name>
<gene>
    <name evidence="6" type="ORF">VKT23_012699</name>
</gene>
<keyword evidence="7" id="KW-1185">Reference proteome</keyword>